<dbReference type="Proteomes" id="UP000665944">
    <property type="component" value="Unassembled WGS sequence"/>
</dbReference>
<evidence type="ECO:0000313" key="1">
    <source>
        <dbReference type="EMBL" id="AVI06557.1"/>
    </source>
</evidence>
<evidence type="ECO:0000313" key="4">
    <source>
        <dbReference type="Proteomes" id="UP000509636"/>
    </source>
</evidence>
<organism evidence="1">
    <name type="scientific">Staphylococcus hominis</name>
    <dbReference type="NCBI Taxonomy" id="1290"/>
    <lineage>
        <taxon>Bacteria</taxon>
        <taxon>Bacillati</taxon>
        <taxon>Bacillota</taxon>
        <taxon>Bacilli</taxon>
        <taxon>Bacillales</taxon>
        <taxon>Staphylococcaceae</taxon>
        <taxon>Staphylococcus</taxon>
    </lineage>
</organism>
<keyword evidence="5" id="KW-1185">Reference proteome</keyword>
<reference evidence="2 5" key="3">
    <citation type="submission" date="2022-06" db="EMBL/GenBank/DDBJ databases">
        <title>Staphylococcus hominis ShoR14 genome sequence.</title>
        <authorList>
            <person name="Yeo C.C."/>
            <person name="Chew C.H."/>
            <person name="Che Hamzah A.M."/>
            <person name="Al-Trad E.I."/>
        </authorList>
    </citation>
    <scope>NUCLEOTIDE SEQUENCE [LARGE SCALE GENOMIC DNA]</scope>
    <source>
        <strain evidence="2 5">ShoR14</strain>
    </source>
</reference>
<reference evidence="1" key="1">
    <citation type="submission" date="2016-02" db="EMBL/GenBank/DDBJ databases">
        <title>Genomic sequence of a clinical Staphylococcus hominis isolate.</title>
        <authorList>
            <person name="McClure J.M."/>
            <person name="Zhang K."/>
        </authorList>
    </citation>
    <scope>NUCLEOTIDE SEQUENCE</scope>
    <source>
        <strain evidence="1">C34847</strain>
    </source>
</reference>
<evidence type="ECO:0000313" key="3">
    <source>
        <dbReference type="EMBL" id="QKQ28670.1"/>
    </source>
</evidence>
<name>A0A3S7GVV0_STAHO</name>
<accession>A0A3S7GVV0</accession>
<gene>
    <name evidence="1" type="ORF">AZE34_07220</name>
    <name evidence="3" type="ORF">FOB69_03185</name>
    <name evidence="2" type="ORF">J7T32_008510</name>
</gene>
<sequence length="659" mass="76108">MGAEQNINRGKLVGENGPGSIYIDTEGISYLISSADEWYKNGININIDNLKINDLRLQQILNVDYFREVPIYKKNNFNKEENNIKMELPIYRFPQLHYCKKCKYFSNFQSGSYKKRKICEVCGESQEFIQFPIVIVCEHGHIYDFPIERYVHKDSNYNSDEFYTSKHKIKIEKSGQSILNGQLKCSCGAKKSLKGITGRIQNSDLSAFQRESGLKYCSGKRTWAVDNEKDENCDGHPTAILRNALDIYNPDLVSALSITDYENEPISNYEEILSQEFDRLTGVIDEENKKLVTNTTIRGEGNSIIKSVYSIRKLEELVIQTGFSRLRGFKEEDIIKQYEVNTSKKMFSDDEINWLPVKKLYGEGIFIELNNQSLRKWEALESIGKHFENYKNNSDKVNIIEKFNSPIGVMLHTLSHGLIKEFSKVSGYASPSLKEKIYSNYNDDKFGILIYVTDTDKKGTFGGLCRLAKEEFFENCLEKSIRNMEWCSSDPVCTEIGLNTGQGLYNSNGSACHNCTYLPSTACSFQNCYLDRDLVFRLNSKVAISKYFNWLTNSNDSFDNMKTNTNSIKIIDYGEKDVFDSLDTLKSVDENIEKYISGNIKLPDFYESTIVMENDKLKVKYLWYSEKIIVLYNQNEQLEGSQLEYEFLNKYSDWDIYID</sequence>
<protein>
    <submittedName>
        <fullName evidence="2">DUF1998 domain-containing protein</fullName>
    </submittedName>
</protein>
<dbReference type="EMBL" id="CP054550">
    <property type="protein sequence ID" value="QKQ28670.1"/>
    <property type="molecule type" value="Genomic_DNA"/>
</dbReference>
<dbReference type="EMBL" id="JAGHKT020000012">
    <property type="protein sequence ID" value="MCM5672781.1"/>
    <property type="molecule type" value="Genomic_DNA"/>
</dbReference>
<evidence type="ECO:0000313" key="5">
    <source>
        <dbReference type="Proteomes" id="UP000665944"/>
    </source>
</evidence>
<evidence type="ECO:0000313" key="2">
    <source>
        <dbReference type="EMBL" id="MCM5672781.1"/>
    </source>
</evidence>
<dbReference type="EMBL" id="CP014567">
    <property type="protein sequence ID" value="AVI06557.1"/>
    <property type="molecule type" value="Genomic_DNA"/>
</dbReference>
<dbReference type="RefSeq" id="WP_017175020.1">
    <property type="nucleotide sequence ID" value="NZ_CP014567.1"/>
</dbReference>
<reference evidence="3 4" key="2">
    <citation type="submission" date="2019-09" db="EMBL/GenBank/DDBJ databases">
        <title>FDA dAtabase for Regulatory Grade micrObial Sequences (FDA-ARGOS): Supporting development and validation of Infectious Disease Dx tests.</title>
        <authorList>
            <person name="Sciortino C."/>
            <person name="Tallon L."/>
            <person name="Sadzewicz L."/>
            <person name="Vavikolanu K."/>
            <person name="Mehta A."/>
            <person name="Aluvathingal J."/>
            <person name="Nadendla S."/>
            <person name="Nandy P."/>
            <person name="Geyer C."/>
            <person name="Yan Y."/>
            <person name="Sichtig H."/>
        </authorList>
    </citation>
    <scope>NUCLEOTIDE SEQUENCE [LARGE SCALE GENOMIC DNA]</scope>
    <source>
        <strain evidence="3 4">FDAARGOS_661</strain>
    </source>
</reference>
<dbReference type="Proteomes" id="UP000509636">
    <property type="component" value="Chromosome"/>
</dbReference>
<proteinExistence type="predicted"/>
<dbReference type="AlphaFoldDB" id="A0A3S7GVV0"/>